<reference evidence="1 2" key="1">
    <citation type="journal article" date="2023" name="Nucleic Acids Res.">
        <title>The hologenome of Daphnia magna reveals possible DNA methylation and microbiome-mediated evolution of the host genome.</title>
        <authorList>
            <person name="Chaturvedi A."/>
            <person name="Li X."/>
            <person name="Dhandapani V."/>
            <person name="Marshall H."/>
            <person name="Kissane S."/>
            <person name="Cuenca-Cambronero M."/>
            <person name="Asole G."/>
            <person name="Calvet F."/>
            <person name="Ruiz-Romero M."/>
            <person name="Marangio P."/>
            <person name="Guigo R."/>
            <person name="Rago D."/>
            <person name="Mirbahai L."/>
            <person name="Eastwood N."/>
            <person name="Colbourne J.K."/>
            <person name="Zhou J."/>
            <person name="Mallon E."/>
            <person name="Orsini L."/>
        </authorList>
    </citation>
    <scope>NUCLEOTIDE SEQUENCE [LARGE SCALE GENOMIC DNA]</scope>
    <source>
        <strain evidence="1">LRV0_1</strain>
    </source>
</reference>
<keyword evidence="2" id="KW-1185">Reference proteome</keyword>
<dbReference type="EMBL" id="JAOYFB010000039">
    <property type="protein sequence ID" value="KAK4030763.1"/>
    <property type="molecule type" value="Genomic_DNA"/>
</dbReference>
<organism evidence="1 2">
    <name type="scientific">Daphnia magna</name>
    <dbReference type="NCBI Taxonomy" id="35525"/>
    <lineage>
        <taxon>Eukaryota</taxon>
        <taxon>Metazoa</taxon>
        <taxon>Ecdysozoa</taxon>
        <taxon>Arthropoda</taxon>
        <taxon>Crustacea</taxon>
        <taxon>Branchiopoda</taxon>
        <taxon>Diplostraca</taxon>
        <taxon>Cladocera</taxon>
        <taxon>Anomopoda</taxon>
        <taxon>Daphniidae</taxon>
        <taxon>Daphnia</taxon>
    </lineage>
</organism>
<dbReference type="Proteomes" id="UP001234178">
    <property type="component" value="Unassembled WGS sequence"/>
</dbReference>
<evidence type="ECO:0000313" key="1">
    <source>
        <dbReference type="EMBL" id="KAK4030763.1"/>
    </source>
</evidence>
<evidence type="ECO:0000313" key="2">
    <source>
        <dbReference type="Proteomes" id="UP001234178"/>
    </source>
</evidence>
<comment type="caution">
    <text evidence="1">The sequence shown here is derived from an EMBL/GenBank/DDBJ whole genome shotgun (WGS) entry which is preliminary data.</text>
</comment>
<evidence type="ECO:0008006" key="3">
    <source>
        <dbReference type="Google" id="ProtNLM"/>
    </source>
</evidence>
<protein>
    <recommendedName>
        <fullName evidence="3">Reverse transcriptase domain-containing protein</fullName>
    </recommendedName>
</protein>
<gene>
    <name evidence="1" type="ORF">OUZ56_024102</name>
</gene>
<name>A0ABR0B056_9CRUS</name>
<sequence>MSSTVCKSFNNIHLSMETYGERADVSKLYTYDFGAKLLFTKISKNSWNVIQYVYDRRCYGSSQPSVQCMGNAIVGVDFEKAYGLINRDVLWRILKPDKHAYGSDLAESCIVT</sequence>
<proteinExistence type="predicted"/>
<accession>A0ABR0B056</accession>